<reference evidence="5" key="1">
    <citation type="journal article" date="2019" name="Int. J. Syst. Evol. Microbiol.">
        <title>The Global Catalogue of Microorganisms (GCM) 10K type strain sequencing project: providing services to taxonomists for standard genome sequencing and annotation.</title>
        <authorList>
            <consortium name="The Broad Institute Genomics Platform"/>
            <consortium name="The Broad Institute Genome Sequencing Center for Infectious Disease"/>
            <person name="Wu L."/>
            <person name="Ma J."/>
        </authorList>
    </citation>
    <scope>NUCLEOTIDE SEQUENCE [LARGE SCALE GENOMIC DNA]</scope>
    <source>
        <strain evidence="5">JCM 32148</strain>
    </source>
</reference>
<keyword evidence="5" id="KW-1185">Reference proteome</keyword>
<name>A0ABW2ZWV7_9ACTN</name>
<dbReference type="InterPro" id="IPR041698">
    <property type="entry name" value="Methyltransf_25"/>
</dbReference>
<feature type="non-terminal residue" evidence="4">
    <location>
        <position position="1"/>
    </location>
</feature>
<keyword evidence="1 4" id="KW-0489">Methyltransferase</keyword>
<gene>
    <name evidence="4" type="ORF">ACFQZ8_03920</name>
</gene>
<evidence type="ECO:0000313" key="5">
    <source>
        <dbReference type="Proteomes" id="UP001597053"/>
    </source>
</evidence>
<protein>
    <submittedName>
        <fullName evidence="4">Class I SAM-dependent methyltransferase</fullName>
    </submittedName>
</protein>
<dbReference type="PANTHER" id="PTHR44942">
    <property type="entry name" value="METHYLTRANSF_11 DOMAIN-CONTAINING PROTEIN"/>
    <property type="match status" value="1"/>
</dbReference>
<dbReference type="InterPro" id="IPR051052">
    <property type="entry name" value="Diverse_substrate_MTase"/>
</dbReference>
<evidence type="ECO:0000313" key="4">
    <source>
        <dbReference type="EMBL" id="MFD0783075.1"/>
    </source>
</evidence>
<evidence type="ECO:0000256" key="2">
    <source>
        <dbReference type="ARBA" id="ARBA00022679"/>
    </source>
</evidence>
<dbReference type="Proteomes" id="UP001597053">
    <property type="component" value="Unassembled WGS sequence"/>
</dbReference>
<proteinExistence type="predicted"/>
<sequence>PAASTVREEPIIAGRSLRRAERSQPAAVIAAQPSLRVRPLRGEPCHDDGVHTLFGEVADIYDDVRPGYPDRIADAIGDYHGTTPEHIVEIGAGTGKATRLLRRLGAPITCLEPDPRMAARLTANLPDVTVHTETFEQWAPPPGGVPMIVAALAWHWLDPTTRNQHAHDALTPGGTLAIFAHKYGYADPAQSRAIDTALRAVDPDVRDRPAGWFHLDVTASGRFTDVRAETFDRDLTLSTDRYLNLVRTFGLFRHHQADQQERALATVRSLVDGFGGGIVLRLRTSLVLARR</sequence>
<accession>A0ABW2ZWV7</accession>
<dbReference type="SUPFAM" id="SSF53335">
    <property type="entry name" value="S-adenosyl-L-methionine-dependent methyltransferases"/>
    <property type="match status" value="1"/>
</dbReference>
<evidence type="ECO:0000256" key="1">
    <source>
        <dbReference type="ARBA" id="ARBA00022603"/>
    </source>
</evidence>
<dbReference type="EMBL" id="JBHTHM010000083">
    <property type="protein sequence ID" value="MFD0783075.1"/>
    <property type="molecule type" value="Genomic_DNA"/>
</dbReference>
<dbReference type="CDD" id="cd02440">
    <property type="entry name" value="AdoMet_MTases"/>
    <property type="match status" value="1"/>
</dbReference>
<keyword evidence="2" id="KW-0808">Transferase</keyword>
<dbReference type="PANTHER" id="PTHR44942:SF4">
    <property type="entry name" value="METHYLTRANSFERASE TYPE 11 DOMAIN-CONTAINING PROTEIN"/>
    <property type="match status" value="1"/>
</dbReference>
<evidence type="ECO:0000259" key="3">
    <source>
        <dbReference type="Pfam" id="PF13649"/>
    </source>
</evidence>
<dbReference type="InterPro" id="IPR029063">
    <property type="entry name" value="SAM-dependent_MTases_sf"/>
</dbReference>
<dbReference type="GO" id="GO:0032259">
    <property type="term" value="P:methylation"/>
    <property type="evidence" value="ECO:0007669"/>
    <property type="project" value="UniProtKB-KW"/>
</dbReference>
<organism evidence="4 5">
    <name type="scientific">Micromonospora azadirachtae</name>
    <dbReference type="NCBI Taxonomy" id="1970735"/>
    <lineage>
        <taxon>Bacteria</taxon>
        <taxon>Bacillati</taxon>
        <taxon>Actinomycetota</taxon>
        <taxon>Actinomycetes</taxon>
        <taxon>Micromonosporales</taxon>
        <taxon>Micromonosporaceae</taxon>
        <taxon>Micromonospora</taxon>
    </lineage>
</organism>
<comment type="caution">
    <text evidence="4">The sequence shown here is derived from an EMBL/GenBank/DDBJ whole genome shotgun (WGS) entry which is preliminary data.</text>
</comment>
<dbReference type="GO" id="GO:0008168">
    <property type="term" value="F:methyltransferase activity"/>
    <property type="evidence" value="ECO:0007669"/>
    <property type="project" value="UniProtKB-KW"/>
</dbReference>
<dbReference type="Gene3D" id="3.40.50.150">
    <property type="entry name" value="Vaccinia Virus protein VP39"/>
    <property type="match status" value="1"/>
</dbReference>
<feature type="domain" description="Methyltransferase" evidence="3">
    <location>
        <begin position="87"/>
        <end position="174"/>
    </location>
</feature>
<dbReference type="Pfam" id="PF13649">
    <property type="entry name" value="Methyltransf_25"/>
    <property type="match status" value="1"/>
</dbReference>